<reference evidence="1 2" key="1">
    <citation type="submission" date="2020-09" db="EMBL/GenBank/DDBJ databases">
        <title>De no assembly of potato wild relative species, Solanum commersonii.</title>
        <authorList>
            <person name="Cho K."/>
        </authorList>
    </citation>
    <scope>NUCLEOTIDE SEQUENCE [LARGE SCALE GENOMIC DNA]</scope>
    <source>
        <strain evidence="1">LZ3.2</strain>
        <tissue evidence="1">Leaf</tissue>
    </source>
</reference>
<dbReference type="Proteomes" id="UP000824120">
    <property type="component" value="Chromosome 7"/>
</dbReference>
<protein>
    <submittedName>
        <fullName evidence="1">Uncharacterized protein</fullName>
    </submittedName>
</protein>
<name>A0A9J5Y8D8_SOLCO</name>
<evidence type="ECO:0000313" key="2">
    <source>
        <dbReference type="Proteomes" id="UP000824120"/>
    </source>
</evidence>
<dbReference type="AlphaFoldDB" id="A0A9J5Y8D8"/>
<evidence type="ECO:0000313" key="1">
    <source>
        <dbReference type="EMBL" id="KAG5595816.1"/>
    </source>
</evidence>
<feature type="non-terminal residue" evidence="1">
    <location>
        <position position="1"/>
    </location>
</feature>
<sequence length="98" mass="10903">MSAQNKTQFTYARINCVIKDSSCDTPLPKILMLTIIGTCASSSSTKSQELDATFSLKKRETQCMFSPIGLPLFSNRLSIRLTQDQKDISKAYNGDKCK</sequence>
<keyword evidence="2" id="KW-1185">Reference proteome</keyword>
<proteinExistence type="predicted"/>
<accession>A0A9J5Y8D8</accession>
<organism evidence="1 2">
    <name type="scientific">Solanum commersonii</name>
    <name type="common">Commerson's wild potato</name>
    <name type="synonym">Commerson's nightshade</name>
    <dbReference type="NCBI Taxonomy" id="4109"/>
    <lineage>
        <taxon>Eukaryota</taxon>
        <taxon>Viridiplantae</taxon>
        <taxon>Streptophyta</taxon>
        <taxon>Embryophyta</taxon>
        <taxon>Tracheophyta</taxon>
        <taxon>Spermatophyta</taxon>
        <taxon>Magnoliopsida</taxon>
        <taxon>eudicotyledons</taxon>
        <taxon>Gunneridae</taxon>
        <taxon>Pentapetalae</taxon>
        <taxon>asterids</taxon>
        <taxon>lamiids</taxon>
        <taxon>Solanales</taxon>
        <taxon>Solanaceae</taxon>
        <taxon>Solanoideae</taxon>
        <taxon>Solaneae</taxon>
        <taxon>Solanum</taxon>
    </lineage>
</organism>
<dbReference type="EMBL" id="JACXVP010000007">
    <property type="protein sequence ID" value="KAG5595816.1"/>
    <property type="molecule type" value="Genomic_DNA"/>
</dbReference>
<comment type="caution">
    <text evidence="1">The sequence shown here is derived from an EMBL/GenBank/DDBJ whole genome shotgun (WGS) entry which is preliminary data.</text>
</comment>
<gene>
    <name evidence="1" type="ORF">H5410_037048</name>
</gene>